<dbReference type="RefSeq" id="WP_406767989.1">
    <property type="nucleotide sequence ID" value="NZ_JBJHZZ010000001.1"/>
</dbReference>
<proteinExistence type="predicted"/>
<evidence type="ECO:0000313" key="2">
    <source>
        <dbReference type="Proteomes" id="UP001623591"/>
    </source>
</evidence>
<evidence type="ECO:0008006" key="3">
    <source>
        <dbReference type="Google" id="ProtNLM"/>
    </source>
</evidence>
<comment type="caution">
    <text evidence="1">The sequence shown here is derived from an EMBL/GenBank/DDBJ whole genome shotgun (WGS) entry which is preliminary data.</text>
</comment>
<dbReference type="EMBL" id="JBJHZZ010000001">
    <property type="protein sequence ID" value="MFL0245528.1"/>
    <property type="molecule type" value="Genomic_DNA"/>
</dbReference>
<keyword evidence="2" id="KW-1185">Reference proteome</keyword>
<name>A0ABW8T178_9CLOT</name>
<dbReference type="Proteomes" id="UP001623591">
    <property type="component" value="Unassembled WGS sequence"/>
</dbReference>
<accession>A0ABW8T178</accession>
<gene>
    <name evidence="1" type="ORF">ACJDUG_00880</name>
</gene>
<organism evidence="1 2">
    <name type="scientific">Candidatus Clostridium stratigraminis</name>
    <dbReference type="NCBI Taxonomy" id="3381661"/>
    <lineage>
        <taxon>Bacteria</taxon>
        <taxon>Bacillati</taxon>
        <taxon>Bacillota</taxon>
        <taxon>Clostridia</taxon>
        <taxon>Eubacteriales</taxon>
        <taxon>Clostridiaceae</taxon>
        <taxon>Clostridium</taxon>
    </lineage>
</organism>
<reference evidence="1 2" key="1">
    <citation type="submission" date="2024-11" db="EMBL/GenBank/DDBJ databases">
        <authorList>
            <person name="Heng Y.C."/>
            <person name="Lim A.C.H."/>
            <person name="Lee J.K.Y."/>
            <person name="Kittelmann S."/>
        </authorList>
    </citation>
    <scope>NUCLEOTIDE SEQUENCE [LARGE SCALE GENOMIC DNA]</scope>
    <source>
        <strain evidence="1 2">WILCCON 0185</strain>
    </source>
</reference>
<evidence type="ECO:0000313" key="1">
    <source>
        <dbReference type="EMBL" id="MFL0245528.1"/>
    </source>
</evidence>
<sequence length="114" mass="12995">MGKIYNIMDRLTNDKPQIQVDNDHIYTVNNSKNQAIFIKQLSDDKSIDDLQRMDMIIEAGLGKEALDYINSLKLSVPVTGVIINTIMAAIGEVELEEIEKEIEKEVKKQKGFRK</sequence>
<protein>
    <recommendedName>
        <fullName evidence="3">Phage XkdN-like protein</fullName>
    </recommendedName>
</protein>